<evidence type="ECO:0000313" key="1">
    <source>
        <dbReference type="EMBL" id="KAL2292080.1"/>
    </source>
</evidence>
<evidence type="ECO:0000313" key="2">
    <source>
        <dbReference type="Proteomes" id="UP001600888"/>
    </source>
</evidence>
<keyword evidence="2" id="KW-1185">Reference proteome</keyword>
<name>A0ABR4FBK7_9PEZI</name>
<reference evidence="1 2" key="1">
    <citation type="submission" date="2024-03" db="EMBL/GenBank/DDBJ databases">
        <title>A high-quality draft genome sequence of Diaporthe vaccinii, a causative agent of upright dieback and viscid rot disease in cranberry plants.</title>
        <authorList>
            <person name="Sarrasin M."/>
            <person name="Lang B.F."/>
            <person name="Burger G."/>
        </authorList>
    </citation>
    <scope>NUCLEOTIDE SEQUENCE [LARGE SCALE GENOMIC DNA]</scope>
    <source>
        <strain evidence="1 2">IS7</strain>
    </source>
</reference>
<comment type="caution">
    <text evidence="1">The sequence shown here is derived from an EMBL/GenBank/DDBJ whole genome shotgun (WGS) entry which is preliminary data.</text>
</comment>
<gene>
    <name evidence="1" type="ORF">FJTKL_10742</name>
</gene>
<protein>
    <submittedName>
        <fullName evidence="1">Uncharacterized protein</fullName>
    </submittedName>
</protein>
<accession>A0ABR4FBK7</accession>
<organism evidence="1 2">
    <name type="scientific">Diaporthe vaccinii</name>
    <dbReference type="NCBI Taxonomy" id="105482"/>
    <lineage>
        <taxon>Eukaryota</taxon>
        <taxon>Fungi</taxon>
        <taxon>Dikarya</taxon>
        <taxon>Ascomycota</taxon>
        <taxon>Pezizomycotina</taxon>
        <taxon>Sordariomycetes</taxon>
        <taxon>Sordariomycetidae</taxon>
        <taxon>Diaporthales</taxon>
        <taxon>Diaporthaceae</taxon>
        <taxon>Diaporthe</taxon>
        <taxon>Diaporthe eres species complex</taxon>
    </lineage>
</organism>
<dbReference type="Proteomes" id="UP001600888">
    <property type="component" value="Unassembled WGS sequence"/>
</dbReference>
<dbReference type="EMBL" id="JBAWTH010000004">
    <property type="protein sequence ID" value="KAL2292080.1"/>
    <property type="molecule type" value="Genomic_DNA"/>
</dbReference>
<sequence>MESSDLVHTRAPITPATAASRPPALMTRLAAELAEELDELELLELVAVPVLLDSESSVAVAVAEPVDDVRAALPVAEAVLVEAYWLARAQNWVTCPWAVDARGSLGQLL</sequence>
<proteinExistence type="predicted"/>